<proteinExistence type="predicted"/>
<dbReference type="KEGG" id="euc:EC1_06470"/>
<accession>D4JDJ5</accession>
<sequence length="97" mass="11219">MGKGIKTRVSAKKGIKAIDKAAVASERMKEAYIRTKDKADHSLYAEDRRAGNYCNLPHRYDYRLLLWDFLFRRGFRHRADHADCCTGDQYRLPGEPG</sequence>
<dbReference type="HOGENOM" id="CLU_2342593_0_0_9"/>
<reference evidence="1 2" key="1">
    <citation type="submission" date="2010-03" db="EMBL/GenBank/DDBJ databases">
        <title>The genome sequence of Eubacterium cylindroides T2-87.</title>
        <authorList>
            <consortium name="metaHIT consortium -- http://www.metahit.eu/"/>
            <person name="Pajon A."/>
            <person name="Turner K."/>
            <person name="Parkhill J."/>
            <person name="Duncan S."/>
            <person name="Flint H."/>
        </authorList>
    </citation>
    <scope>NUCLEOTIDE SEQUENCE [LARGE SCALE GENOMIC DNA]</scope>
    <source>
        <strain evidence="1 2">T2-87</strain>
    </source>
</reference>
<name>D4JDJ5_9FIRM</name>
<organism evidence="1 2">
    <name type="scientific">Faecalitalea cylindroides T2-87</name>
    <dbReference type="NCBI Taxonomy" id="717960"/>
    <lineage>
        <taxon>Bacteria</taxon>
        <taxon>Bacillati</taxon>
        <taxon>Bacillota</taxon>
        <taxon>Erysipelotrichia</taxon>
        <taxon>Erysipelotrichales</taxon>
        <taxon>Erysipelotrichaceae</taxon>
        <taxon>Faecalitalea</taxon>
    </lineage>
</organism>
<evidence type="ECO:0000313" key="2">
    <source>
        <dbReference type="Proteomes" id="UP000008801"/>
    </source>
</evidence>
<reference evidence="1 2" key="2">
    <citation type="submission" date="2010-03" db="EMBL/GenBank/DDBJ databases">
        <authorList>
            <person name="Pajon A."/>
        </authorList>
    </citation>
    <scope>NUCLEOTIDE SEQUENCE [LARGE SCALE GENOMIC DNA]</scope>
    <source>
        <strain evidence="1 2">T2-87</strain>
    </source>
</reference>
<dbReference type="Proteomes" id="UP000008801">
    <property type="component" value="Chromosome"/>
</dbReference>
<dbReference type="STRING" id="717960.EC1_06470"/>
<dbReference type="EMBL" id="FP929041">
    <property type="protein sequence ID" value="CBK88267.1"/>
    <property type="molecule type" value="Genomic_DNA"/>
</dbReference>
<gene>
    <name evidence="1" type="ORF">EC1_06470</name>
</gene>
<protein>
    <submittedName>
        <fullName evidence="1">Uncharacterized protein</fullName>
    </submittedName>
</protein>
<dbReference type="AlphaFoldDB" id="D4JDJ5"/>
<evidence type="ECO:0000313" key="1">
    <source>
        <dbReference type="EMBL" id="CBK88267.1"/>
    </source>
</evidence>